<comment type="function">
    <text evidence="14">Catalyzes the phosphorylation of (R)-mevalonate (MVA) to (R)-mevalonate 5-phosphate (MVAP). Functions in the mevalonate (MVA) pathway leading to isopentenyl diphosphate (IPP), a key precursor for the biosynthesis of isoprenoid compounds such as archaeal membrane lipids.</text>
</comment>
<gene>
    <name evidence="14 17" type="primary">mvk</name>
    <name evidence="17" type="ORF">L1994_07750</name>
</gene>
<dbReference type="AlphaFoldDB" id="A0AAF0JM36"/>
<keyword evidence="5 14" id="KW-0444">Lipid biosynthesis</keyword>
<keyword evidence="4 14" id="KW-0963">Cytoplasm</keyword>
<comment type="cofactor">
    <cofactor evidence="14">
        <name>Mg(2+)</name>
        <dbReference type="ChEBI" id="CHEBI:18420"/>
    </cofactor>
</comment>
<dbReference type="Gene3D" id="3.30.230.10">
    <property type="match status" value="2"/>
</dbReference>
<name>A0AAF0JM36_9EURY</name>
<dbReference type="InterPro" id="IPR022937">
    <property type="entry name" value="Mevalonate_kinase_arc"/>
</dbReference>
<keyword evidence="11 14" id="KW-0443">Lipid metabolism</keyword>
<dbReference type="Proteomes" id="UP001218895">
    <property type="component" value="Chromosome"/>
</dbReference>
<dbReference type="EC" id="2.7.1.36" evidence="3 14"/>
<organism evidence="17 18">
    <name type="scientific">Methanomicrobium antiquum</name>
    <dbReference type="NCBI Taxonomy" id="487686"/>
    <lineage>
        <taxon>Archaea</taxon>
        <taxon>Methanobacteriati</taxon>
        <taxon>Methanobacteriota</taxon>
        <taxon>Stenosarchaea group</taxon>
        <taxon>Methanomicrobia</taxon>
        <taxon>Methanomicrobiales</taxon>
        <taxon>Methanomicrobiaceae</taxon>
        <taxon>Methanomicrobium</taxon>
    </lineage>
</organism>
<dbReference type="GeneID" id="79950282"/>
<evidence type="ECO:0000256" key="8">
    <source>
        <dbReference type="ARBA" id="ARBA00022777"/>
    </source>
</evidence>
<evidence type="ECO:0000256" key="3">
    <source>
        <dbReference type="ARBA" id="ARBA00012103"/>
    </source>
</evidence>
<dbReference type="Pfam" id="PF00288">
    <property type="entry name" value="GHMP_kinases_N"/>
    <property type="match status" value="1"/>
</dbReference>
<keyword evidence="9 14" id="KW-0067">ATP-binding</keyword>
<dbReference type="GO" id="GO:0000287">
    <property type="term" value="F:magnesium ion binding"/>
    <property type="evidence" value="ECO:0007669"/>
    <property type="project" value="UniProtKB-UniRule"/>
</dbReference>
<evidence type="ECO:0000256" key="5">
    <source>
        <dbReference type="ARBA" id="ARBA00022516"/>
    </source>
</evidence>
<dbReference type="RefSeq" id="WP_278098879.1">
    <property type="nucleotide sequence ID" value="NZ_CP091092.1"/>
</dbReference>
<keyword evidence="18" id="KW-1185">Reference proteome</keyword>
<evidence type="ECO:0000256" key="13">
    <source>
        <dbReference type="ARBA" id="ARBA00029438"/>
    </source>
</evidence>
<feature type="domain" description="GHMP kinase C-terminal" evidence="16">
    <location>
        <begin position="195"/>
        <end position="266"/>
    </location>
</feature>
<keyword evidence="8 14" id="KW-0418">Kinase</keyword>
<dbReference type="InterPro" id="IPR013750">
    <property type="entry name" value="GHMP_kinase_C_dom"/>
</dbReference>
<evidence type="ECO:0000256" key="10">
    <source>
        <dbReference type="ARBA" id="ARBA00022842"/>
    </source>
</evidence>
<dbReference type="InterPro" id="IPR020568">
    <property type="entry name" value="Ribosomal_Su5_D2-typ_SF"/>
</dbReference>
<keyword evidence="7 14" id="KW-0547">Nucleotide-binding</keyword>
<dbReference type="PANTHER" id="PTHR43290">
    <property type="entry name" value="MEVALONATE KINASE"/>
    <property type="match status" value="1"/>
</dbReference>
<dbReference type="InterPro" id="IPR001174">
    <property type="entry name" value="HddA/FKP"/>
</dbReference>
<dbReference type="HAMAP" id="MF_00217">
    <property type="entry name" value="Mevalonate_kinase"/>
    <property type="match status" value="1"/>
</dbReference>
<evidence type="ECO:0000256" key="14">
    <source>
        <dbReference type="HAMAP-Rule" id="MF_00217"/>
    </source>
</evidence>
<dbReference type="GO" id="GO:0005829">
    <property type="term" value="C:cytosol"/>
    <property type="evidence" value="ECO:0007669"/>
    <property type="project" value="TreeGrafter"/>
</dbReference>
<dbReference type="GO" id="GO:0019287">
    <property type="term" value="P:isopentenyl diphosphate biosynthetic process, mevalonate pathway"/>
    <property type="evidence" value="ECO:0007669"/>
    <property type="project" value="UniProtKB-UniRule"/>
</dbReference>
<dbReference type="PRINTS" id="PR00960">
    <property type="entry name" value="LMBPPROTEIN"/>
</dbReference>
<dbReference type="SUPFAM" id="SSF55060">
    <property type="entry name" value="GHMP Kinase, C-terminal domain"/>
    <property type="match status" value="1"/>
</dbReference>
<dbReference type="GO" id="GO:0004496">
    <property type="term" value="F:mevalonate kinase activity"/>
    <property type="evidence" value="ECO:0007669"/>
    <property type="project" value="UniProtKB-UniRule"/>
</dbReference>
<dbReference type="Gene3D" id="3.30.70.890">
    <property type="entry name" value="GHMP kinase, C-terminal domain"/>
    <property type="match status" value="1"/>
</dbReference>
<dbReference type="KEGG" id="manq:L1994_07750"/>
<evidence type="ECO:0000313" key="17">
    <source>
        <dbReference type="EMBL" id="WFN36041.1"/>
    </source>
</evidence>
<dbReference type="InterPro" id="IPR014721">
    <property type="entry name" value="Ribsml_uS5_D2-typ_fold_subgr"/>
</dbReference>
<comment type="subcellular location">
    <subcellularLocation>
        <location evidence="1 14">Cytoplasm</location>
    </subcellularLocation>
</comment>
<evidence type="ECO:0000256" key="2">
    <source>
        <dbReference type="ARBA" id="ARBA00006495"/>
    </source>
</evidence>
<comment type="similarity">
    <text evidence="2 14">Belongs to the GHMP kinase family. Mevalonate kinase subfamily.</text>
</comment>
<dbReference type="SUPFAM" id="SSF54211">
    <property type="entry name" value="Ribosomal protein S5 domain 2-like"/>
    <property type="match status" value="1"/>
</dbReference>
<comment type="catalytic activity">
    <reaction evidence="14">
        <text>(R)-mevalonate + ATP = (R)-5-phosphomevalonate + ADP + H(+)</text>
        <dbReference type="Rhea" id="RHEA:17065"/>
        <dbReference type="ChEBI" id="CHEBI:15378"/>
        <dbReference type="ChEBI" id="CHEBI:30616"/>
        <dbReference type="ChEBI" id="CHEBI:36464"/>
        <dbReference type="ChEBI" id="CHEBI:58146"/>
        <dbReference type="ChEBI" id="CHEBI:456216"/>
        <dbReference type="EC" id="2.7.1.36"/>
    </reaction>
</comment>
<dbReference type="InterPro" id="IPR006204">
    <property type="entry name" value="GHMP_kinase_N_dom"/>
</dbReference>
<keyword evidence="6 14" id="KW-0808">Transferase</keyword>
<evidence type="ECO:0000256" key="12">
    <source>
        <dbReference type="ARBA" id="ARBA00023229"/>
    </source>
</evidence>
<dbReference type="PANTHER" id="PTHR43290:SF2">
    <property type="entry name" value="MEVALONATE KINASE"/>
    <property type="match status" value="1"/>
</dbReference>
<evidence type="ECO:0000256" key="4">
    <source>
        <dbReference type="ARBA" id="ARBA00022490"/>
    </source>
</evidence>
<evidence type="ECO:0000259" key="15">
    <source>
        <dbReference type="Pfam" id="PF00288"/>
    </source>
</evidence>
<evidence type="ECO:0000256" key="9">
    <source>
        <dbReference type="ARBA" id="ARBA00022840"/>
    </source>
</evidence>
<evidence type="ECO:0000313" key="18">
    <source>
        <dbReference type="Proteomes" id="UP001218895"/>
    </source>
</evidence>
<keyword evidence="12 14" id="KW-0414">Isoprene biosynthesis</keyword>
<feature type="active site" description="Proton acceptor" evidence="14">
    <location>
        <position position="123"/>
    </location>
</feature>
<dbReference type="InterPro" id="IPR006205">
    <property type="entry name" value="Mev_gal_kin"/>
</dbReference>
<accession>A0AAF0JM36</accession>
<dbReference type="Pfam" id="PF08544">
    <property type="entry name" value="GHMP_kinases_C"/>
    <property type="match status" value="1"/>
</dbReference>
<keyword evidence="10 14" id="KW-0460">Magnesium</keyword>
<dbReference type="PROSITE" id="PS00627">
    <property type="entry name" value="GHMP_KINASES_ATP"/>
    <property type="match status" value="1"/>
</dbReference>
<sequence>MATWSAPGKVFLFGEHAVVFGKPGIAMAIKPRVYVTVRRSRNPARVNSPYIEGCFEETGVTGSVYIHSQLPSSSGLGSSAAVTVATLSAINDEFGLGLGRSDIASIAYKIEKKAQRGRASPTDTFVSTYGGLVLIKDGKRRRLPPENFNLVIGNTLVSHKTSELVAMVGEFRMSNPLVVDPILDAIEAVTLRSMHNFHDLKLLGRYMDVNHALLEALGVGHPALSKLVSASRAAGAYGAKMTGAGGGGCMIALCPKRSKSKVAGAIEAADGKAIITTIDTDGARKEDEYGRTDYLKTRR</sequence>
<dbReference type="InterPro" id="IPR006203">
    <property type="entry name" value="GHMP_knse_ATP-bd_CS"/>
</dbReference>
<evidence type="ECO:0000256" key="11">
    <source>
        <dbReference type="ARBA" id="ARBA00023098"/>
    </source>
</evidence>
<evidence type="ECO:0000259" key="16">
    <source>
        <dbReference type="Pfam" id="PF08544"/>
    </source>
</evidence>
<evidence type="ECO:0000256" key="7">
    <source>
        <dbReference type="ARBA" id="ARBA00022741"/>
    </source>
</evidence>
<feature type="domain" description="GHMP kinase N-terminal" evidence="15">
    <location>
        <begin position="56"/>
        <end position="131"/>
    </location>
</feature>
<comment type="pathway">
    <text evidence="13 14">Isoprenoid biosynthesis; isopentenyl diphosphate biosynthesis via mevalonate pathway; isopentenyl diphosphate from (R)-mevalonate: step 1/3.</text>
</comment>
<evidence type="ECO:0000256" key="1">
    <source>
        <dbReference type="ARBA" id="ARBA00004496"/>
    </source>
</evidence>
<evidence type="ECO:0000256" key="6">
    <source>
        <dbReference type="ARBA" id="ARBA00022679"/>
    </source>
</evidence>
<dbReference type="NCBIfam" id="TIGR00549">
    <property type="entry name" value="mevalon_kin"/>
    <property type="match status" value="1"/>
</dbReference>
<feature type="binding site" evidence="14">
    <location>
        <begin position="71"/>
        <end position="81"/>
    </location>
    <ligand>
        <name>ATP</name>
        <dbReference type="ChEBI" id="CHEBI:30616"/>
    </ligand>
</feature>
<protein>
    <recommendedName>
        <fullName evidence="3 14">Mevalonate kinase</fullName>
        <shortName evidence="14">MK</shortName>
        <shortName evidence="14">MVK</shortName>
        <ecNumber evidence="3 14">2.7.1.36</ecNumber>
    </recommendedName>
</protein>
<proteinExistence type="inferred from homology"/>
<dbReference type="InterPro" id="IPR036554">
    <property type="entry name" value="GHMP_kinase_C_sf"/>
</dbReference>
<comment type="subunit">
    <text evidence="14">Homodimer.</text>
</comment>
<reference evidence="17" key="1">
    <citation type="submission" date="2022-01" db="EMBL/GenBank/DDBJ databases">
        <title>Complete genome of Methanomicrobium antiquum DSM 21220.</title>
        <authorList>
            <person name="Chen S.-C."/>
            <person name="You Y.-T."/>
            <person name="Zhou Y.-Z."/>
            <person name="Lai M.-C."/>
        </authorList>
    </citation>
    <scope>NUCLEOTIDE SEQUENCE</scope>
    <source>
        <strain evidence="17">DSM 21220</strain>
    </source>
</reference>
<dbReference type="EMBL" id="CP091092">
    <property type="protein sequence ID" value="WFN36041.1"/>
    <property type="molecule type" value="Genomic_DNA"/>
</dbReference>
<dbReference type="GO" id="GO:0005524">
    <property type="term" value="F:ATP binding"/>
    <property type="evidence" value="ECO:0007669"/>
    <property type="project" value="UniProtKB-UniRule"/>
</dbReference>